<dbReference type="SUPFAM" id="SSF103506">
    <property type="entry name" value="Mitochondrial carrier"/>
    <property type="match status" value="1"/>
</dbReference>
<evidence type="ECO:0000256" key="7">
    <source>
        <dbReference type="ARBA" id="ARBA00023136"/>
    </source>
</evidence>
<keyword evidence="7 8" id="KW-0472">Membrane</keyword>
<keyword evidence="6 10" id="KW-1133">Transmembrane helix</keyword>
<comment type="similarity">
    <text evidence="2 9">Belongs to the mitochondrial carrier (TC 2.A.29) family.</text>
</comment>
<dbReference type="InterPro" id="IPR018108">
    <property type="entry name" value="MCP_transmembrane"/>
</dbReference>
<keyword evidence="3 9" id="KW-0813">Transport</keyword>
<dbReference type="PANTHER" id="PTHR45667">
    <property type="entry name" value="S-ADENOSYLMETHIONINE MITOCHONDRIAL CARRIER PROTEIN"/>
    <property type="match status" value="1"/>
</dbReference>
<comment type="caution">
    <text evidence="11">The sequence shown here is derived from an EMBL/GenBank/DDBJ whole genome shotgun (WGS) entry which is preliminary data.</text>
</comment>
<comment type="subcellular location">
    <subcellularLocation>
        <location evidence="1">Membrane</location>
        <topology evidence="1">Multi-pass membrane protein</topology>
    </subcellularLocation>
</comment>
<organism evidence="11 12">
    <name type="scientific">Strigomonas culicis</name>
    <dbReference type="NCBI Taxonomy" id="28005"/>
    <lineage>
        <taxon>Eukaryota</taxon>
        <taxon>Discoba</taxon>
        <taxon>Euglenozoa</taxon>
        <taxon>Kinetoplastea</taxon>
        <taxon>Metakinetoplastina</taxon>
        <taxon>Trypanosomatida</taxon>
        <taxon>Trypanosomatidae</taxon>
        <taxon>Strigomonadinae</taxon>
        <taxon>Strigomonas</taxon>
    </lineage>
</organism>
<dbReference type="Gene3D" id="1.50.40.10">
    <property type="entry name" value="Mitochondrial carrier domain"/>
    <property type="match status" value="2"/>
</dbReference>
<reference evidence="11 12" key="1">
    <citation type="journal article" date="2013" name="PLoS ONE">
        <title>Predicting the Proteins of Angomonas deanei, Strigomonas culicis and Their Respective Endosymbionts Reveals New Aspects of the Trypanosomatidae Family.</title>
        <authorList>
            <person name="Motta M.C."/>
            <person name="Martins A.C."/>
            <person name="de Souza S.S."/>
            <person name="Catta-Preta C.M."/>
            <person name="Silva R."/>
            <person name="Klein C.C."/>
            <person name="de Almeida L.G."/>
            <person name="de Lima Cunha O."/>
            <person name="Ciapina L.P."/>
            <person name="Brocchi M."/>
            <person name="Colabardini A.C."/>
            <person name="de Araujo Lima B."/>
            <person name="Machado C.R."/>
            <person name="de Almeida Soares C.M."/>
            <person name="Probst C.M."/>
            <person name="de Menezes C.B."/>
            <person name="Thompson C.E."/>
            <person name="Bartholomeu D.C."/>
            <person name="Gradia D.F."/>
            <person name="Pavoni D.P."/>
            <person name="Grisard E.C."/>
            <person name="Fantinatti-Garboggini F."/>
            <person name="Marchini F.K."/>
            <person name="Rodrigues-Luiz G.F."/>
            <person name="Wagner G."/>
            <person name="Goldman G.H."/>
            <person name="Fietto J.L."/>
            <person name="Elias M.C."/>
            <person name="Goldman M.H."/>
            <person name="Sagot M.F."/>
            <person name="Pereira M."/>
            <person name="Stoco P.H."/>
            <person name="de Mendonca-Neto R.P."/>
            <person name="Teixeira S.M."/>
            <person name="Maciel T.E."/>
            <person name="de Oliveira Mendes T.A."/>
            <person name="Urmenyi T.P."/>
            <person name="de Souza W."/>
            <person name="Schenkman S."/>
            <person name="de Vasconcelos A.T."/>
        </authorList>
    </citation>
    <scope>NUCLEOTIDE SEQUENCE [LARGE SCALE GENOMIC DNA]</scope>
</reference>
<keyword evidence="4 8" id="KW-0812">Transmembrane</keyword>
<dbReference type="PROSITE" id="PS50920">
    <property type="entry name" value="SOLCAR"/>
    <property type="match status" value="3"/>
</dbReference>
<evidence type="ECO:0000256" key="1">
    <source>
        <dbReference type="ARBA" id="ARBA00004141"/>
    </source>
</evidence>
<gene>
    <name evidence="11" type="ORF">STCU_00686</name>
</gene>
<dbReference type="Proteomes" id="UP000015354">
    <property type="component" value="Unassembled WGS sequence"/>
</dbReference>
<dbReference type="GO" id="GO:0016020">
    <property type="term" value="C:membrane"/>
    <property type="evidence" value="ECO:0007669"/>
    <property type="project" value="UniProtKB-SubCell"/>
</dbReference>
<feature type="repeat" description="Solcar" evidence="8">
    <location>
        <begin position="91"/>
        <end position="189"/>
    </location>
</feature>
<evidence type="ECO:0000256" key="9">
    <source>
        <dbReference type="RuleBase" id="RU000488"/>
    </source>
</evidence>
<evidence type="ECO:0000256" key="3">
    <source>
        <dbReference type="ARBA" id="ARBA00022448"/>
    </source>
</evidence>
<evidence type="ECO:0000313" key="11">
    <source>
        <dbReference type="EMBL" id="EPY36237.1"/>
    </source>
</evidence>
<sequence length="314" mass="34148">MDSFIAGAAAGLLVDLSLYPIDTMKTRVQSSQGFLASGGFKNIYKGLSAVAVGSVPGGAAFFTTYDTVRRQLFSYNNVGINGNVSSQSNLTTFSCQAIAAACGESAACCVRVPVEMVKQQMQAGFHPNLYQAVVNITNNVDPSEAVRPSGLRVRVGGLPHLFSGMPIMLIREIPFSVIQMSLYESLKFFVNKSEKYSEYFYYLLPLLGAISGGCSAFLTTPLDVIKTRIMLQRKRTHRLPNIRSIVREIATEPSRPGDRFGTVQKFFRGGSARVLWISLGGSIFFGSYEFVKEQAGPHAVSVALVLRAATRLGR</sequence>
<dbReference type="InterPro" id="IPR023395">
    <property type="entry name" value="MCP_dom_sf"/>
</dbReference>
<accession>S9UZG3</accession>
<protein>
    <submittedName>
        <fullName evidence="11">Solute carrier family 25 (Mitochondrial S-adenosylmethionine transporter), member 26</fullName>
    </submittedName>
</protein>
<feature type="repeat" description="Solcar" evidence="8">
    <location>
        <begin position="199"/>
        <end position="294"/>
    </location>
</feature>
<evidence type="ECO:0000256" key="8">
    <source>
        <dbReference type="PROSITE-ProRule" id="PRU00282"/>
    </source>
</evidence>
<evidence type="ECO:0000256" key="10">
    <source>
        <dbReference type="SAM" id="Phobius"/>
    </source>
</evidence>
<keyword evidence="5" id="KW-0677">Repeat</keyword>
<keyword evidence="12" id="KW-1185">Reference proteome</keyword>
<evidence type="ECO:0000256" key="4">
    <source>
        <dbReference type="ARBA" id="ARBA00022692"/>
    </source>
</evidence>
<feature type="repeat" description="Solcar" evidence="8">
    <location>
        <begin position="1"/>
        <end position="71"/>
    </location>
</feature>
<evidence type="ECO:0000256" key="2">
    <source>
        <dbReference type="ARBA" id="ARBA00006375"/>
    </source>
</evidence>
<dbReference type="Pfam" id="PF00153">
    <property type="entry name" value="Mito_carr"/>
    <property type="match status" value="3"/>
</dbReference>
<feature type="transmembrane region" description="Helical" evidence="10">
    <location>
        <begin position="199"/>
        <end position="225"/>
    </location>
</feature>
<dbReference type="EMBL" id="ATMH01000686">
    <property type="protein sequence ID" value="EPY36237.1"/>
    <property type="molecule type" value="Genomic_DNA"/>
</dbReference>
<name>S9UZG3_9TRYP</name>
<evidence type="ECO:0000256" key="5">
    <source>
        <dbReference type="ARBA" id="ARBA00022737"/>
    </source>
</evidence>
<dbReference type="OrthoDB" id="276989at2759"/>
<evidence type="ECO:0000256" key="6">
    <source>
        <dbReference type="ARBA" id="ARBA00022989"/>
    </source>
</evidence>
<proteinExistence type="inferred from homology"/>
<evidence type="ECO:0000313" key="12">
    <source>
        <dbReference type="Proteomes" id="UP000015354"/>
    </source>
</evidence>
<dbReference type="AlphaFoldDB" id="S9UZG3"/>